<feature type="region of interest" description="Disordered" evidence="6">
    <location>
        <begin position="1"/>
        <end position="22"/>
    </location>
</feature>
<feature type="domain" description="Acyl-CoA oxidase/dehydrogenase middle" evidence="8">
    <location>
        <begin position="148"/>
        <end position="244"/>
    </location>
</feature>
<evidence type="ECO:0000256" key="5">
    <source>
        <dbReference type="RuleBase" id="RU362125"/>
    </source>
</evidence>
<dbReference type="AlphaFoldDB" id="A0AA44UNE9"/>
<evidence type="ECO:0000256" key="4">
    <source>
        <dbReference type="ARBA" id="ARBA00022827"/>
    </source>
</evidence>
<keyword evidence="4 5" id="KW-0274">FAD</keyword>
<accession>A0AA44UNE9</accession>
<evidence type="ECO:0000313" key="11">
    <source>
        <dbReference type="Proteomes" id="UP000232453"/>
    </source>
</evidence>
<keyword evidence="3 5" id="KW-0285">Flavoprotein</keyword>
<feature type="domain" description="Acyl-CoA dehydrogenase/oxidase N-terminal" evidence="9">
    <location>
        <begin position="29"/>
        <end position="143"/>
    </location>
</feature>
<dbReference type="GO" id="GO:0003995">
    <property type="term" value="F:acyl-CoA dehydrogenase activity"/>
    <property type="evidence" value="ECO:0007669"/>
    <property type="project" value="TreeGrafter"/>
</dbReference>
<keyword evidence="5" id="KW-0560">Oxidoreductase</keyword>
<protein>
    <submittedName>
        <fullName evidence="10">Alkylation response protein AidB-like acyl-CoA dehydrogenase</fullName>
    </submittedName>
</protein>
<feature type="compositionally biased region" description="Polar residues" evidence="6">
    <location>
        <begin position="1"/>
        <end position="11"/>
    </location>
</feature>
<evidence type="ECO:0000256" key="3">
    <source>
        <dbReference type="ARBA" id="ARBA00022630"/>
    </source>
</evidence>
<evidence type="ECO:0000259" key="7">
    <source>
        <dbReference type="Pfam" id="PF00441"/>
    </source>
</evidence>
<dbReference type="Pfam" id="PF02770">
    <property type="entry name" value="Acyl-CoA_dh_M"/>
    <property type="match status" value="1"/>
</dbReference>
<dbReference type="InterPro" id="IPR037069">
    <property type="entry name" value="AcylCoA_DH/ox_N_sf"/>
</dbReference>
<dbReference type="SUPFAM" id="SSF47203">
    <property type="entry name" value="Acyl-CoA dehydrogenase C-terminal domain-like"/>
    <property type="match status" value="1"/>
</dbReference>
<evidence type="ECO:0000313" key="10">
    <source>
        <dbReference type="EMBL" id="PKB30416.1"/>
    </source>
</evidence>
<sequence>MTITEQGQATGTPVPRTQDHMTHDVWLPEEIVAVRATARAAVEKRLAPHARDIGTREESADSFPWEVFRGLAEEGLFKVPFGADFGAGLMHPMLATCTVTEEIAYHSSSMAGVYDGQCILVPQTLTYASDDLRARLIPELTSGRTAFSFATTEPDTSSDLTAERMQTVAEPTDDGDYVLNGRKRWITNSVVAGWVSVLVRAGAGSDRAAMFLVDLSSPGVRIGAPDLKMGHRGQITADIVFDDVRVPAENLLGQWGAGLGVALSALVRGRIGIGAAGVGVAQAALDLAVQRLRTRQVFGGPLGAMQHWQFTMAQRATEIECARTLYQKAATLLDRGDRSAEPEAAMAKAYGTRLANDLVREAIQIHGALGFARQVSESGESVRLEEMYRDAKILEIFEGANELQQWIVARQLIGRDVTG</sequence>
<dbReference type="PANTHER" id="PTHR43884:SF12">
    <property type="entry name" value="ISOVALERYL-COA DEHYDROGENASE, MITOCHONDRIAL-RELATED"/>
    <property type="match status" value="1"/>
</dbReference>
<dbReference type="InterPro" id="IPR006091">
    <property type="entry name" value="Acyl-CoA_Oxase/DH_mid-dom"/>
</dbReference>
<dbReference type="PANTHER" id="PTHR43884">
    <property type="entry name" value="ACYL-COA DEHYDROGENASE"/>
    <property type="match status" value="1"/>
</dbReference>
<dbReference type="InterPro" id="IPR009100">
    <property type="entry name" value="AcylCoA_DH/oxidase_NM_dom_sf"/>
</dbReference>
<evidence type="ECO:0000259" key="8">
    <source>
        <dbReference type="Pfam" id="PF02770"/>
    </source>
</evidence>
<comment type="cofactor">
    <cofactor evidence="1 5">
        <name>FAD</name>
        <dbReference type="ChEBI" id="CHEBI:57692"/>
    </cofactor>
</comment>
<feature type="domain" description="Acyl-CoA dehydrogenase/oxidase C-terminal" evidence="7">
    <location>
        <begin position="256"/>
        <end position="412"/>
    </location>
</feature>
<dbReference type="InterPro" id="IPR046373">
    <property type="entry name" value="Acyl-CoA_Oxase/DH_mid-dom_sf"/>
</dbReference>
<dbReference type="FunFam" id="1.20.140.10:FF:000004">
    <property type="entry name" value="Acyl-CoA dehydrogenase FadE25"/>
    <property type="match status" value="1"/>
</dbReference>
<organism evidence="10 11">
    <name type="scientific">Pseudonocardia alni</name>
    <name type="common">Amycolata alni</name>
    <dbReference type="NCBI Taxonomy" id="33907"/>
    <lineage>
        <taxon>Bacteria</taxon>
        <taxon>Bacillati</taxon>
        <taxon>Actinomycetota</taxon>
        <taxon>Actinomycetes</taxon>
        <taxon>Pseudonocardiales</taxon>
        <taxon>Pseudonocardiaceae</taxon>
        <taxon>Pseudonocardia</taxon>
    </lineage>
</organism>
<dbReference type="Gene3D" id="1.20.140.10">
    <property type="entry name" value="Butyryl-CoA Dehydrogenase, subunit A, domain 3"/>
    <property type="match status" value="1"/>
</dbReference>
<dbReference type="EMBL" id="PHUJ01000003">
    <property type="protein sequence ID" value="PKB30416.1"/>
    <property type="molecule type" value="Genomic_DNA"/>
</dbReference>
<name>A0AA44UNE9_PSEA5</name>
<dbReference type="InterPro" id="IPR009075">
    <property type="entry name" value="AcylCo_DH/oxidase_C"/>
</dbReference>
<evidence type="ECO:0000256" key="6">
    <source>
        <dbReference type="SAM" id="MobiDB-lite"/>
    </source>
</evidence>
<reference evidence="10 11" key="1">
    <citation type="submission" date="2017-11" db="EMBL/GenBank/DDBJ databases">
        <title>Sequencing the genomes of 1000 actinobacteria strains.</title>
        <authorList>
            <person name="Klenk H.-P."/>
        </authorList>
    </citation>
    <scope>NUCLEOTIDE SEQUENCE [LARGE SCALE GENOMIC DNA]</scope>
    <source>
        <strain evidence="10 11">DSM 44104</strain>
    </source>
</reference>
<dbReference type="InterPro" id="IPR013786">
    <property type="entry name" value="AcylCoA_DH/ox_N"/>
</dbReference>
<proteinExistence type="inferred from homology"/>
<gene>
    <name evidence="10" type="ORF">ATL51_2080</name>
</gene>
<dbReference type="GO" id="GO:0050660">
    <property type="term" value="F:flavin adenine dinucleotide binding"/>
    <property type="evidence" value="ECO:0007669"/>
    <property type="project" value="InterPro"/>
</dbReference>
<comment type="similarity">
    <text evidence="2 5">Belongs to the acyl-CoA dehydrogenase family.</text>
</comment>
<dbReference type="Proteomes" id="UP000232453">
    <property type="component" value="Unassembled WGS sequence"/>
</dbReference>
<dbReference type="RefSeq" id="WP_301548982.1">
    <property type="nucleotide sequence ID" value="NZ_JBICSI010000003.1"/>
</dbReference>
<dbReference type="Pfam" id="PF00441">
    <property type="entry name" value="Acyl-CoA_dh_1"/>
    <property type="match status" value="1"/>
</dbReference>
<evidence type="ECO:0000256" key="1">
    <source>
        <dbReference type="ARBA" id="ARBA00001974"/>
    </source>
</evidence>
<dbReference type="Gene3D" id="1.10.540.10">
    <property type="entry name" value="Acyl-CoA dehydrogenase/oxidase, N-terminal domain"/>
    <property type="match status" value="1"/>
</dbReference>
<evidence type="ECO:0000256" key="2">
    <source>
        <dbReference type="ARBA" id="ARBA00009347"/>
    </source>
</evidence>
<dbReference type="Gene3D" id="2.40.110.10">
    <property type="entry name" value="Butyryl-CoA Dehydrogenase, subunit A, domain 2"/>
    <property type="match status" value="1"/>
</dbReference>
<comment type="caution">
    <text evidence="10">The sequence shown here is derived from an EMBL/GenBank/DDBJ whole genome shotgun (WGS) entry which is preliminary data.</text>
</comment>
<dbReference type="InterPro" id="IPR036250">
    <property type="entry name" value="AcylCo_DH-like_C"/>
</dbReference>
<dbReference type="SUPFAM" id="SSF56645">
    <property type="entry name" value="Acyl-CoA dehydrogenase NM domain-like"/>
    <property type="match status" value="1"/>
</dbReference>
<evidence type="ECO:0000259" key="9">
    <source>
        <dbReference type="Pfam" id="PF02771"/>
    </source>
</evidence>
<dbReference type="Pfam" id="PF02771">
    <property type="entry name" value="Acyl-CoA_dh_N"/>
    <property type="match status" value="1"/>
</dbReference>